<feature type="compositionally biased region" description="Polar residues" evidence="1">
    <location>
        <begin position="263"/>
        <end position="273"/>
    </location>
</feature>
<evidence type="ECO:0000259" key="2">
    <source>
        <dbReference type="PROSITE" id="PS50106"/>
    </source>
</evidence>
<reference evidence="3" key="2">
    <citation type="submission" date="2017-10" db="EMBL/GenBank/DDBJ databases">
        <title>Ladona fulva Genome sequencing and assembly.</title>
        <authorList>
            <person name="Murali S."/>
            <person name="Richards S."/>
            <person name="Bandaranaike D."/>
            <person name="Bellair M."/>
            <person name="Blankenburg K."/>
            <person name="Chao H."/>
            <person name="Dinh H."/>
            <person name="Doddapaneni H."/>
            <person name="Dugan-Rocha S."/>
            <person name="Elkadiri S."/>
            <person name="Gnanaolivu R."/>
            <person name="Hernandez B."/>
            <person name="Skinner E."/>
            <person name="Javaid M."/>
            <person name="Lee S."/>
            <person name="Li M."/>
            <person name="Ming W."/>
            <person name="Munidasa M."/>
            <person name="Muniz J."/>
            <person name="Nguyen L."/>
            <person name="Hughes D."/>
            <person name="Osuji N."/>
            <person name="Pu L.-L."/>
            <person name="Puazo M."/>
            <person name="Qu C."/>
            <person name="Quiroz J."/>
            <person name="Raj R."/>
            <person name="Weissenberger G."/>
            <person name="Xin Y."/>
            <person name="Zou X."/>
            <person name="Han Y."/>
            <person name="Worley K."/>
            <person name="Muzny D."/>
            <person name="Gibbs R."/>
        </authorList>
    </citation>
    <scope>NUCLEOTIDE SEQUENCE</scope>
    <source>
        <strain evidence="3">Sampled in the wild</strain>
    </source>
</reference>
<feature type="compositionally biased region" description="Polar residues" evidence="1">
    <location>
        <begin position="131"/>
        <end position="140"/>
    </location>
</feature>
<feature type="compositionally biased region" description="Low complexity" evidence="1">
    <location>
        <begin position="316"/>
        <end position="329"/>
    </location>
</feature>
<dbReference type="SMART" id="SM00228">
    <property type="entry name" value="PDZ"/>
    <property type="match status" value="1"/>
</dbReference>
<feature type="compositionally biased region" description="Low complexity" evidence="1">
    <location>
        <begin position="115"/>
        <end position="126"/>
    </location>
</feature>
<dbReference type="Pfam" id="PF17820">
    <property type="entry name" value="PDZ_6"/>
    <property type="match status" value="1"/>
</dbReference>
<accession>A0A8K0NSW1</accession>
<evidence type="ECO:0000256" key="1">
    <source>
        <dbReference type="SAM" id="MobiDB-lite"/>
    </source>
</evidence>
<dbReference type="CDD" id="cd06747">
    <property type="entry name" value="PDZ_MYO18-like"/>
    <property type="match status" value="1"/>
</dbReference>
<dbReference type="OrthoDB" id="445896at2759"/>
<feature type="compositionally biased region" description="Basic and acidic residues" evidence="1">
    <location>
        <begin position="28"/>
        <end position="56"/>
    </location>
</feature>
<feature type="non-terminal residue" evidence="3">
    <location>
        <position position="561"/>
    </location>
</feature>
<keyword evidence="4" id="KW-1185">Reference proteome</keyword>
<feature type="compositionally biased region" description="Polar residues" evidence="1">
    <location>
        <begin position="101"/>
        <end position="111"/>
    </location>
</feature>
<dbReference type="InterPro" id="IPR036034">
    <property type="entry name" value="PDZ_sf"/>
</dbReference>
<reference evidence="3" key="1">
    <citation type="submission" date="2013-04" db="EMBL/GenBank/DDBJ databases">
        <authorList>
            <person name="Qu J."/>
            <person name="Murali S.C."/>
            <person name="Bandaranaike D."/>
            <person name="Bellair M."/>
            <person name="Blankenburg K."/>
            <person name="Chao H."/>
            <person name="Dinh H."/>
            <person name="Doddapaneni H."/>
            <person name="Downs B."/>
            <person name="Dugan-Rocha S."/>
            <person name="Elkadiri S."/>
            <person name="Gnanaolivu R.D."/>
            <person name="Hernandez B."/>
            <person name="Javaid M."/>
            <person name="Jayaseelan J.C."/>
            <person name="Lee S."/>
            <person name="Li M."/>
            <person name="Ming W."/>
            <person name="Munidasa M."/>
            <person name="Muniz J."/>
            <person name="Nguyen L."/>
            <person name="Ongeri F."/>
            <person name="Osuji N."/>
            <person name="Pu L.-L."/>
            <person name="Puazo M."/>
            <person name="Qu C."/>
            <person name="Quiroz J."/>
            <person name="Raj R."/>
            <person name="Weissenberger G."/>
            <person name="Xin Y."/>
            <person name="Zou X."/>
            <person name="Han Y."/>
            <person name="Richards S."/>
            <person name="Worley K."/>
            <person name="Muzny D."/>
            <person name="Gibbs R."/>
        </authorList>
    </citation>
    <scope>NUCLEOTIDE SEQUENCE</scope>
    <source>
        <strain evidence="3">Sampled in the wild</strain>
    </source>
</reference>
<evidence type="ECO:0000313" key="3">
    <source>
        <dbReference type="EMBL" id="KAG8223445.1"/>
    </source>
</evidence>
<feature type="compositionally biased region" description="Basic and acidic residues" evidence="1">
    <location>
        <begin position="1"/>
        <end position="20"/>
    </location>
</feature>
<sequence>MKKDRGEGGLEKEKDKEEKERKKREKKERKESKKREGRSEGRMTAEELLRLDEVRRSLKLRPGVVVGRRRRRDKEKLPSGITADYSATFFADLDRAPGSPTHLSTFGSQPGTLDASSPSPSSSSASWFRDTLTQSDSSEASLTSPPHQHPHTPHHTTSSLPPGSRPPLPPRPPKRGILKQVRGSGVQESDESLTHSVSNNSLKAHHSFLHQGVVNQNSRRSKSPGEEEDEELLVRNTLQNEVIAYQNVPQQGLLGGRVRASENHLSPTESTSRASDDFPSAGSGDYLTPPKMVTSPSGEESLTEDEDALRRGGGASSSFATPPFSSSPAGEAGGWFGARWGPDSRPGEGKNLPLPAVASAPLPRPRVLTVRRQQPKGDFGFSLRRAVVVERSGAPSSGGAEGEETAESLGSGWLRRRAVLFAEPGNMNRGGNETGLLPGDRLLEVNGIPVDDKGRDEIIDLIKSSGDTVTVKVQAVSELSELTRRWAADGSEMELDEDHIRGGTLRRSGGSHHRLRASIMPLRLCLPLYHFSSLLPEFLRLPRKKCRVPSYPEYFIPLVLE</sequence>
<dbReference type="AlphaFoldDB" id="A0A8K0NSW1"/>
<name>A0A8K0NSW1_LADFU</name>
<feature type="region of interest" description="Disordered" evidence="1">
    <location>
        <begin position="261"/>
        <end position="350"/>
    </location>
</feature>
<feature type="domain" description="PDZ" evidence="2">
    <location>
        <begin position="435"/>
        <end position="477"/>
    </location>
</feature>
<protein>
    <recommendedName>
        <fullName evidence="2">PDZ domain-containing protein</fullName>
    </recommendedName>
</protein>
<dbReference type="EMBL" id="KZ308160">
    <property type="protein sequence ID" value="KAG8223445.1"/>
    <property type="molecule type" value="Genomic_DNA"/>
</dbReference>
<feature type="region of interest" description="Disordered" evidence="1">
    <location>
        <begin position="210"/>
        <end position="232"/>
    </location>
</feature>
<dbReference type="Gene3D" id="2.30.42.10">
    <property type="match status" value="1"/>
</dbReference>
<evidence type="ECO:0000313" key="4">
    <source>
        <dbReference type="Proteomes" id="UP000792457"/>
    </source>
</evidence>
<dbReference type="InterPro" id="IPR041489">
    <property type="entry name" value="PDZ_6"/>
</dbReference>
<proteinExistence type="predicted"/>
<dbReference type="PROSITE" id="PS50106">
    <property type="entry name" value="PDZ"/>
    <property type="match status" value="1"/>
</dbReference>
<dbReference type="InterPro" id="IPR001478">
    <property type="entry name" value="PDZ"/>
</dbReference>
<feature type="region of interest" description="Disordered" evidence="1">
    <location>
        <begin position="1"/>
        <end position="196"/>
    </location>
</feature>
<gene>
    <name evidence="3" type="ORF">J437_LFUL008515</name>
</gene>
<dbReference type="SUPFAM" id="SSF50156">
    <property type="entry name" value="PDZ domain-like"/>
    <property type="match status" value="1"/>
</dbReference>
<comment type="caution">
    <text evidence="3">The sequence shown here is derived from an EMBL/GenBank/DDBJ whole genome shotgun (WGS) entry which is preliminary data.</text>
</comment>
<dbReference type="Proteomes" id="UP000792457">
    <property type="component" value="Unassembled WGS sequence"/>
</dbReference>
<organism evidence="3 4">
    <name type="scientific">Ladona fulva</name>
    <name type="common">Scarce chaser dragonfly</name>
    <name type="synonym">Libellula fulva</name>
    <dbReference type="NCBI Taxonomy" id="123851"/>
    <lineage>
        <taxon>Eukaryota</taxon>
        <taxon>Metazoa</taxon>
        <taxon>Ecdysozoa</taxon>
        <taxon>Arthropoda</taxon>
        <taxon>Hexapoda</taxon>
        <taxon>Insecta</taxon>
        <taxon>Pterygota</taxon>
        <taxon>Palaeoptera</taxon>
        <taxon>Odonata</taxon>
        <taxon>Epiprocta</taxon>
        <taxon>Anisoptera</taxon>
        <taxon>Libelluloidea</taxon>
        <taxon>Libellulidae</taxon>
        <taxon>Ladona</taxon>
    </lineage>
</organism>